<dbReference type="AlphaFoldDB" id="V4RJ93"/>
<organism evidence="4 5">
    <name type="scientific">Lutibaculum baratangense AMV1</name>
    <dbReference type="NCBI Taxonomy" id="631454"/>
    <lineage>
        <taxon>Bacteria</taxon>
        <taxon>Pseudomonadati</taxon>
        <taxon>Pseudomonadota</taxon>
        <taxon>Alphaproteobacteria</taxon>
        <taxon>Hyphomicrobiales</taxon>
        <taxon>Tepidamorphaceae</taxon>
        <taxon>Lutibaculum</taxon>
    </lineage>
</organism>
<dbReference type="EMBL" id="AWXZ01000039">
    <property type="protein sequence ID" value="ESR23345.1"/>
    <property type="molecule type" value="Genomic_DNA"/>
</dbReference>
<comment type="caution">
    <text evidence="4">The sequence shown here is derived from an EMBL/GenBank/DDBJ whole genome shotgun (WGS) entry which is preliminary data.</text>
</comment>
<dbReference type="RefSeq" id="WP_023433531.1">
    <property type="nucleotide sequence ID" value="NZ_AWXZ01000039.1"/>
</dbReference>
<dbReference type="PRINTS" id="PR00081">
    <property type="entry name" value="GDHRDH"/>
</dbReference>
<proteinExistence type="inferred from homology"/>
<dbReference type="Pfam" id="PF13561">
    <property type="entry name" value="adh_short_C2"/>
    <property type="match status" value="1"/>
</dbReference>
<sequence length="244" mass="25481">MSSPRVTLVTGAAQGIGAGIARQLVGDGWQVCLVDRAEEKLGRVEESFPAGTVAAMAADVSDPAQAARAVEEARSRFGRLDGLVSNAGIMVSAPVEQLSTSDWDRVLATNLSATFHLVRTAANHLREGGGSIVTIASTRAHMSEPDTEAYAASKGGLVALTHALAISLGPRIRVNCVSPGWIETEGYGELRPVDHAQHPAGRVGKVADVAQAVSFLLDGDRSGFVTGSEFVVDGGMTRKMIYAE</sequence>
<dbReference type="GO" id="GO:0016491">
    <property type="term" value="F:oxidoreductase activity"/>
    <property type="evidence" value="ECO:0007669"/>
    <property type="project" value="UniProtKB-KW"/>
</dbReference>
<dbReference type="SMART" id="SM00822">
    <property type="entry name" value="PKS_KR"/>
    <property type="match status" value="1"/>
</dbReference>
<keyword evidence="5" id="KW-1185">Reference proteome</keyword>
<evidence type="ECO:0000259" key="3">
    <source>
        <dbReference type="SMART" id="SM00822"/>
    </source>
</evidence>
<feature type="domain" description="Ketoreductase" evidence="3">
    <location>
        <begin position="5"/>
        <end position="175"/>
    </location>
</feature>
<dbReference type="PRINTS" id="PR00080">
    <property type="entry name" value="SDRFAMILY"/>
</dbReference>
<accession>V4RJ93</accession>
<dbReference type="Proteomes" id="UP000017819">
    <property type="component" value="Unassembled WGS sequence"/>
</dbReference>
<dbReference type="eggNOG" id="COG1028">
    <property type="taxonomic scope" value="Bacteria"/>
</dbReference>
<dbReference type="FunFam" id="3.40.50.720:FF:000084">
    <property type="entry name" value="Short-chain dehydrogenase reductase"/>
    <property type="match status" value="1"/>
</dbReference>
<dbReference type="OrthoDB" id="9792355at2"/>
<dbReference type="Gene3D" id="3.40.50.720">
    <property type="entry name" value="NAD(P)-binding Rossmann-like Domain"/>
    <property type="match status" value="1"/>
</dbReference>
<reference evidence="4 5" key="1">
    <citation type="journal article" date="2014" name="Genome Announc.">
        <title>Draft Genome Sequence of Lutibaculum baratangense Strain AMV1T, Isolated from a Mud Volcano in Andamans, India.</title>
        <authorList>
            <person name="Singh A."/>
            <person name="Sreenivas A."/>
            <person name="Sathyanarayana Reddy G."/>
            <person name="Pinnaka A.K."/>
            <person name="Shivaji S."/>
        </authorList>
    </citation>
    <scope>NUCLEOTIDE SEQUENCE [LARGE SCALE GENOMIC DNA]</scope>
    <source>
        <strain evidence="4 5">AMV1</strain>
    </source>
</reference>
<protein>
    <submittedName>
        <fullName evidence="4">Oxidoreductase, short chain dehydrogenase/reductase family</fullName>
    </submittedName>
</protein>
<evidence type="ECO:0000256" key="1">
    <source>
        <dbReference type="ARBA" id="ARBA00006484"/>
    </source>
</evidence>
<dbReference type="InterPro" id="IPR036291">
    <property type="entry name" value="NAD(P)-bd_dom_sf"/>
</dbReference>
<dbReference type="InterPro" id="IPR020904">
    <property type="entry name" value="Sc_DH/Rdtase_CS"/>
</dbReference>
<name>V4RJ93_9HYPH</name>
<dbReference type="PROSITE" id="PS00061">
    <property type="entry name" value="ADH_SHORT"/>
    <property type="match status" value="1"/>
</dbReference>
<dbReference type="PATRIC" id="fig|631454.5.peg.3373"/>
<gene>
    <name evidence="4" type="ORF">N177_3413</name>
</gene>
<evidence type="ECO:0000313" key="5">
    <source>
        <dbReference type="Proteomes" id="UP000017819"/>
    </source>
</evidence>
<evidence type="ECO:0000313" key="4">
    <source>
        <dbReference type="EMBL" id="ESR23345.1"/>
    </source>
</evidence>
<dbReference type="SUPFAM" id="SSF51735">
    <property type="entry name" value="NAD(P)-binding Rossmann-fold domains"/>
    <property type="match status" value="1"/>
</dbReference>
<dbReference type="PANTHER" id="PTHR43639:SF1">
    <property type="entry name" value="SHORT-CHAIN DEHYDROGENASE_REDUCTASE FAMILY PROTEIN"/>
    <property type="match status" value="1"/>
</dbReference>
<dbReference type="PANTHER" id="PTHR43639">
    <property type="entry name" value="OXIDOREDUCTASE, SHORT-CHAIN DEHYDROGENASE/REDUCTASE FAMILY (AFU_ORTHOLOGUE AFUA_5G02870)"/>
    <property type="match status" value="1"/>
</dbReference>
<keyword evidence="2" id="KW-0560">Oxidoreductase</keyword>
<evidence type="ECO:0000256" key="2">
    <source>
        <dbReference type="ARBA" id="ARBA00023002"/>
    </source>
</evidence>
<dbReference type="STRING" id="631454.N177_3413"/>
<comment type="similarity">
    <text evidence="1">Belongs to the short-chain dehydrogenases/reductases (SDR) family.</text>
</comment>
<dbReference type="InterPro" id="IPR057326">
    <property type="entry name" value="KR_dom"/>
</dbReference>
<dbReference type="InterPro" id="IPR002347">
    <property type="entry name" value="SDR_fam"/>
</dbReference>